<dbReference type="Proteomes" id="UP000269208">
    <property type="component" value="Chromosome"/>
</dbReference>
<proteinExistence type="predicted"/>
<accession>A0A447TPP7</accession>
<dbReference type="AlphaFoldDB" id="A0A447TPP7"/>
<gene>
    <name evidence="1" type="ORF">NCTC6754_01074</name>
</gene>
<evidence type="ECO:0000313" key="2">
    <source>
        <dbReference type="Proteomes" id="UP000269208"/>
    </source>
</evidence>
<protein>
    <submittedName>
        <fullName evidence="1">Uncharacterized protein</fullName>
    </submittedName>
</protein>
<reference evidence="1 2" key="1">
    <citation type="submission" date="2018-12" db="EMBL/GenBank/DDBJ databases">
        <authorList>
            <consortium name="Pathogen Informatics"/>
        </authorList>
    </citation>
    <scope>NUCLEOTIDE SEQUENCE [LARGE SCALE GENOMIC DNA]</scope>
    <source>
        <strain evidence="1 2">NCTC6754</strain>
    </source>
</reference>
<evidence type="ECO:0000313" key="1">
    <source>
        <dbReference type="EMBL" id="VEB51371.1"/>
    </source>
</evidence>
<name>A0A447TPP7_SALET</name>
<organism evidence="1 2">
    <name type="scientific">Salmonella enterica I</name>
    <dbReference type="NCBI Taxonomy" id="59201"/>
    <lineage>
        <taxon>Bacteria</taxon>
        <taxon>Pseudomonadati</taxon>
        <taxon>Pseudomonadota</taxon>
        <taxon>Gammaproteobacteria</taxon>
        <taxon>Enterobacterales</taxon>
        <taxon>Enterobacteriaceae</taxon>
        <taxon>Salmonella</taxon>
    </lineage>
</organism>
<sequence length="34" mass="3696">MGVVSHIVAGNTVIINQFNSINGDLGINSDRQRR</sequence>
<dbReference type="EMBL" id="LR134190">
    <property type="protein sequence ID" value="VEB51371.1"/>
    <property type="molecule type" value="Genomic_DNA"/>
</dbReference>